<name>A0A916K873_9BACL</name>
<evidence type="ECO:0000313" key="2">
    <source>
        <dbReference type="Proteomes" id="UP000693672"/>
    </source>
</evidence>
<dbReference type="Proteomes" id="UP000693672">
    <property type="component" value="Unassembled WGS sequence"/>
</dbReference>
<accession>A0A916K873</accession>
<dbReference type="EMBL" id="CAJVAS010000031">
    <property type="protein sequence ID" value="CAG7645392.1"/>
    <property type="molecule type" value="Genomic_DNA"/>
</dbReference>
<proteinExistence type="predicted"/>
<organism evidence="1 2">
    <name type="scientific">Paenibacillus solanacearum</name>
    <dbReference type="NCBI Taxonomy" id="2048548"/>
    <lineage>
        <taxon>Bacteria</taxon>
        <taxon>Bacillati</taxon>
        <taxon>Bacillota</taxon>
        <taxon>Bacilli</taxon>
        <taxon>Bacillales</taxon>
        <taxon>Paenibacillaceae</taxon>
        <taxon>Paenibacillus</taxon>
    </lineage>
</organism>
<keyword evidence="2" id="KW-1185">Reference proteome</keyword>
<evidence type="ECO:0000313" key="1">
    <source>
        <dbReference type="EMBL" id="CAG7645392.1"/>
    </source>
</evidence>
<dbReference type="Pfam" id="PF09388">
    <property type="entry name" value="SpoOE-like"/>
    <property type="match status" value="1"/>
</dbReference>
<evidence type="ECO:0008006" key="3">
    <source>
        <dbReference type="Google" id="ProtNLM"/>
    </source>
</evidence>
<gene>
    <name evidence="1" type="ORF">PAESOLCIP111_04937</name>
</gene>
<reference evidence="1" key="1">
    <citation type="submission" date="2021-06" db="EMBL/GenBank/DDBJ databases">
        <authorList>
            <person name="Criscuolo A."/>
        </authorList>
    </citation>
    <scope>NUCLEOTIDE SEQUENCE</scope>
    <source>
        <strain evidence="1">CIP111600</strain>
    </source>
</reference>
<dbReference type="RefSeq" id="WP_218094654.1">
    <property type="nucleotide sequence ID" value="NZ_CAJVAS010000031.1"/>
</dbReference>
<sequence length="64" mass="7329">MLICEHLERQIRSCIDDLDSLVNGQGFALTDANVLEKSMELDKLIVQAMNRSCPLRKREDAIMH</sequence>
<dbReference type="AlphaFoldDB" id="A0A916K873"/>
<comment type="caution">
    <text evidence="1">The sequence shown here is derived from an EMBL/GenBank/DDBJ whole genome shotgun (WGS) entry which is preliminary data.</text>
</comment>
<dbReference type="GO" id="GO:0043937">
    <property type="term" value="P:regulation of sporulation"/>
    <property type="evidence" value="ECO:0007669"/>
    <property type="project" value="InterPro"/>
</dbReference>
<dbReference type="InterPro" id="IPR018540">
    <property type="entry name" value="Spo0E-like"/>
</dbReference>
<protein>
    <recommendedName>
        <fullName evidence="3">Aspartyl-phosphate phosphatase Spo0E family protein</fullName>
    </recommendedName>
</protein>